<dbReference type="Pfam" id="PF07238">
    <property type="entry name" value="PilZ"/>
    <property type="match status" value="1"/>
</dbReference>
<gene>
    <name evidence="2" type="ORF">AVDCRST_MAG74-2043</name>
</gene>
<organism evidence="2">
    <name type="scientific">uncultured Pyrinomonadaceae bacterium</name>
    <dbReference type="NCBI Taxonomy" id="2283094"/>
    <lineage>
        <taxon>Bacteria</taxon>
        <taxon>Pseudomonadati</taxon>
        <taxon>Acidobacteriota</taxon>
        <taxon>Blastocatellia</taxon>
        <taxon>Blastocatellales</taxon>
        <taxon>Pyrinomonadaceae</taxon>
        <taxon>environmental samples</taxon>
    </lineage>
</organism>
<proteinExistence type="predicted"/>
<sequence length="108" mass="11966">MRMALRLPIVVSGRTDDGAAWSEPTETDDISTTGTLFHLNQPVAPGEHLYLRSHRPDGVPVEVKAQVVRIAPAVYGTARVGVTITEPKENWLRLFVSWVADDQTEDDK</sequence>
<dbReference type="InterPro" id="IPR009875">
    <property type="entry name" value="PilZ_domain"/>
</dbReference>
<accession>A0A6J4P6Q6</accession>
<dbReference type="SUPFAM" id="SSF141371">
    <property type="entry name" value="PilZ domain-like"/>
    <property type="match status" value="1"/>
</dbReference>
<evidence type="ECO:0000313" key="2">
    <source>
        <dbReference type="EMBL" id="CAA9407783.1"/>
    </source>
</evidence>
<dbReference type="GO" id="GO:0035438">
    <property type="term" value="F:cyclic-di-GMP binding"/>
    <property type="evidence" value="ECO:0007669"/>
    <property type="project" value="InterPro"/>
</dbReference>
<protein>
    <recommendedName>
        <fullName evidence="1">PilZ domain-containing protein</fullName>
    </recommendedName>
</protein>
<feature type="domain" description="PilZ" evidence="1">
    <location>
        <begin position="6"/>
        <end position="91"/>
    </location>
</feature>
<dbReference type="Gene3D" id="2.40.10.220">
    <property type="entry name" value="predicted glycosyltransferase like domains"/>
    <property type="match status" value="1"/>
</dbReference>
<name>A0A6J4P6Q6_9BACT</name>
<dbReference type="EMBL" id="CADCUR010000185">
    <property type="protein sequence ID" value="CAA9407783.1"/>
    <property type="molecule type" value="Genomic_DNA"/>
</dbReference>
<reference evidence="2" key="1">
    <citation type="submission" date="2020-02" db="EMBL/GenBank/DDBJ databases">
        <authorList>
            <person name="Meier V. D."/>
        </authorList>
    </citation>
    <scope>NUCLEOTIDE SEQUENCE</scope>
    <source>
        <strain evidence="2">AVDCRST_MAG74</strain>
    </source>
</reference>
<dbReference type="AlphaFoldDB" id="A0A6J4P6Q6"/>
<evidence type="ECO:0000259" key="1">
    <source>
        <dbReference type="Pfam" id="PF07238"/>
    </source>
</evidence>